<sequence>MDAITHLPVPDLVMDGVNVTWTCADGRTLSNFCVDGSWSFGYLPCLKSDLLQRDDISVVKNRK</sequence>
<dbReference type="Proteomes" id="UP000828390">
    <property type="component" value="Unassembled WGS sequence"/>
</dbReference>
<accession>A0A9D4FEK8</accession>
<evidence type="ECO:0000313" key="2">
    <source>
        <dbReference type="Proteomes" id="UP000828390"/>
    </source>
</evidence>
<evidence type="ECO:0000313" key="1">
    <source>
        <dbReference type="EMBL" id="KAH3796289.1"/>
    </source>
</evidence>
<comment type="caution">
    <text evidence="1">The sequence shown here is derived from an EMBL/GenBank/DDBJ whole genome shotgun (WGS) entry which is preliminary data.</text>
</comment>
<reference evidence="1" key="2">
    <citation type="submission" date="2020-11" db="EMBL/GenBank/DDBJ databases">
        <authorList>
            <person name="McCartney M.A."/>
            <person name="Auch B."/>
            <person name="Kono T."/>
            <person name="Mallez S."/>
            <person name="Becker A."/>
            <person name="Gohl D.M."/>
            <person name="Silverstein K.A.T."/>
            <person name="Koren S."/>
            <person name="Bechman K.B."/>
            <person name="Herman A."/>
            <person name="Abrahante J.E."/>
            <person name="Garbe J."/>
        </authorList>
    </citation>
    <scope>NUCLEOTIDE SEQUENCE</scope>
    <source>
        <strain evidence="1">Duluth1</strain>
        <tissue evidence="1">Whole animal</tissue>
    </source>
</reference>
<dbReference type="AlphaFoldDB" id="A0A9D4FEK8"/>
<organism evidence="1 2">
    <name type="scientific">Dreissena polymorpha</name>
    <name type="common">Zebra mussel</name>
    <name type="synonym">Mytilus polymorpha</name>
    <dbReference type="NCBI Taxonomy" id="45954"/>
    <lineage>
        <taxon>Eukaryota</taxon>
        <taxon>Metazoa</taxon>
        <taxon>Spiralia</taxon>
        <taxon>Lophotrochozoa</taxon>
        <taxon>Mollusca</taxon>
        <taxon>Bivalvia</taxon>
        <taxon>Autobranchia</taxon>
        <taxon>Heteroconchia</taxon>
        <taxon>Euheterodonta</taxon>
        <taxon>Imparidentia</taxon>
        <taxon>Neoheterodontei</taxon>
        <taxon>Myida</taxon>
        <taxon>Dreissenoidea</taxon>
        <taxon>Dreissenidae</taxon>
        <taxon>Dreissena</taxon>
    </lineage>
</organism>
<dbReference type="EMBL" id="JAIWYP010000007">
    <property type="protein sequence ID" value="KAH3796289.1"/>
    <property type="molecule type" value="Genomic_DNA"/>
</dbReference>
<reference evidence="1" key="1">
    <citation type="journal article" date="2019" name="bioRxiv">
        <title>The Genome of the Zebra Mussel, Dreissena polymorpha: A Resource for Invasive Species Research.</title>
        <authorList>
            <person name="McCartney M.A."/>
            <person name="Auch B."/>
            <person name="Kono T."/>
            <person name="Mallez S."/>
            <person name="Zhang Y."/>
            <person name="Obille A."/>
            <person name="Becker A."/>
            <person name="Abrahante J.E."/>
            <person name="Garbe J."/>
            <person name="Badalamenti J.P."/>
            <person name="Herman A."/>
            <person name="Mangelson H."/>
            <person name="Liachko I."/>
            <person name="Sullivan S."/>
            <person name="Sone E.D."/>
            <person name="Koren S."/>
            <person name="Silverstein K.A.T."/>
            <person name="Beckman K.B."/>
            <person name="Gohl D.M."/>
        </authorList>
    </citation>
    <scope>NUCLEOTIDE SEQUENCE</scope>
    <source>
        <strain evidence="1">Duluth1</strain>
        <tissue evidence="1">Whole animal</tissue>
    </source>
</reference>
<name>A0A9D4FEK8_DREPO</name>
<proteinExistence type="predicted"/>
<evidence type="ECO:0008006" key="3">
    <source>
        <dbReference type="Google" id="ProtNLM"/>
    </source>
</evidence>
<gene>
    <name evidence="1" type="ORF">DPMN_149858</name>
</gene>
<keyword evidence="2" id="KW-1185">Reference proteome</keyword>
<protein>
    <recommendedName>
        <fullName evidence="3">Sushi domain-containing protein</fullName>
    </recommendedName>
</protein>